<accession>A0ABX0UA38</accession>
<reference evidence="2 3" key="1">
    <citation type="submission" date="2020-03" db="EMBL/GenBank/DDBJ databases">
        <title>Genomic Encyclopedia of Type Strains, Phase IV (KMG-IV): sequencing the most valuable type-strain genomes for metagenomic binning, comparative biology and taxonomic classification.</title>
        <authorList>
            <person name="Goeker M."/>
        </authorList>
    </citation>
    <scope>NUCLEOTIDE SEQUENCE [LARGE SCALE GENOMIC DNA]</scope>
    <source>
        <strain evidence="2 3">DSM 101599</strain>
    </source>
</reference>
<dbReference type="EC" id="2.7.7.76" evidence="2"/>
<keyword evidence="3" id="KW-1185">Reference proteome</keyword>
<gene>
    <name evidence="2" type="ORF">FHR24_000465</name>
</gene>
<dbReference type="PANTHER" id="PTHR43777:SF1">
    <property type="entry name" value="MOLYBDENUM COFACTOR CYTIDYLYLTRANSFERASE"/>
    <property type="match status" value="1"/>
</dbReference>
<dbReference type="Proteomes" id="UP000745859">
    <property type="component" value="Unassembled WGS sequence"/>
</dbReference>
<dbReference type="RefSeq" id="WP_167183287.1">
    <property type="nucleotide sequence ID" value="NZ_JAASQL010000001.1"/>
</dbReference>
<dbReference type="PANTHER" id="PTHR43777">
    <property type="entry name" value="MOLYBDENUM COFACTOR CYTIDYLYLTRANSFERASE"/>
    <property type="match status" value="1"/>
</dbReference>
<dbReference type="Pfam" id="PF12804">
    <property type="entry name" value="NTP_transf_3"/>
    <property type="match status" value="1"/>
</dbReference>
<name>A0ABX0UA38_9FLAO</name>
<dbReference type="Gene3D" id="3.90.550.10">
    <property type="entry name" value="Spore Coat Polysaccharide Biosynthesis Protein SpsA, Chain A"/>
    <property type="match status" value="1"/>
</dbReference>
<keyword evidence="2" id="KW-0808">Transferase</keyword>
<proteinExistence type="predicted"/>
<evidence type="ECO:0000259" key="1">
    <source>
        <dbReference type="Pfam" id="PF12804"/>
    </source>
</evidence>
<feature type="domain" description="MobA-like NTP transferase" evidence="1">
    <location>
        <begin position="8"/>
        <end position="169"/>
    </location>
</feature>
<sequence>MIENTAFLILAAGASKRMGTPKQLLSFKTDVLLTHAIKQVLQVSTENVFVVLGANYKSILKKIRSLSVNVIEHKEWEKGIGSSIAFGVSQIQQTNKYKRVMLLLADQPNIKADDLQQILRHHFNNKNKITVTACYNYTGVPVVFEHYFFKELTLLSSDNGAKSILKKYESIVSDFLIEKEIVDIDTPEDYDKMLKSLKPLL</sequence>
<dbReference type="InterPro" id="IPR029044">
    <property type="entry name" value="Nucleotide-diphossugar_trans"/>
</dbReference>
<comment type="caution">
    <text evidence="2">The sequence shown here is derived from an EMBL/GenBank/DDBJ whole genome shotgun (WGS) entry which is preliminary data.</text>
</comment>
<dbReference type="CDD" id="cd04182">
    <property type="entry name" value="GT_2_like_f"/>
    <property type="match status" value="1"/>
</dbReference>
<dbReference type="GO" id="GO:0061602">
    <property type="term" value="F:molybdenum cofactor cytidylyltransferase activity"/>
    <property type="evidence" value="ECO:0007669"/>
    <property type="project" value="UniProtKB-EC"/>
</dbReference>
<evidence type="ECO:0000313" key="2">
    <source>
        <dbReference type="EMBL" id="NIJ44026.1"/>
    </source>
</evidence>
<organism evidence="2 3">
    <name type="scientific">Wenyingzhuangia heitensis</name>
    <dbReference type="NCBI Taxonomy" id="1487859"/>
    <lineage>
        <taxon>Bacteria</taxon>
        <taxon>Pseudomonadati</taxon>
        <taxon>Bacteroidota</taxon>
        <taxon>Flavobacteriia</taxon>
        <taxon>Flavobacteriales</taxon>
        <taxon>Flavobacteriaceae</taxon>
        <taxon>Wenyingzhuangia</taxon>
    </lineage>
</organism>
<dbReference type="EMBL" id="JAASQL010000001">
    <property type="protein sequence ID" value="NIJ44026.1"/>
    <property type="molecule type" value="Genomic_DNA"/>
</dbReference>
<protein>
    <submittedName>
        <fullName evidence="2">Molybdenum cofactor cytidylyltransferase</fullName>
        <ecNumber evidence="2">2.7.7.76</ecNumber>
    </submittedName>
</protein>
<dbReference type="SUPFAM" id="SSF53448">
    <property type="entry name" value="Nucleotide-diphospho-sugar transferases"/>
    <property type="match status" value="1"/>
</dbReference>
<evidence type="ECO:0000313" key="3">
    <source>
        <dbReference type="Proteomes" id="UP000745859"/>
    </source>
</evidence>
<keyword evidence="2" id="KW-0548">Nucleotidyltransferase</keyword>
<dbReference type="InterPro" id="IPR025877">
    <property type="entry name" value="MobA-like_NTP_Trfase"/>
</dbReference>